<reference evidence="6 7" key="1">
    <citation type="submission" date="2017-11" db="EMBL/GenBank/DDBJ databases">
        <title>Evolution of Phototrophy in the Chloroflexi Phylum Driven by Horizontal Gene Transfer.</title>
        <authorList>
            <person name="Ward L.M."/>
            <person name="Hemp J."/>
            <person name="Shih P.M."/>
            <person name="Mcglynn S.E."/>
            <person name="Fischer W."/>
        </authorList>
    </citation>
    <scope>NUCLEOTIDE SEQUENCE [LARGE SCALE GENOMIC DNA]</scope>
    <source>
        <strain evidence="6">JP3_13</strain>
    </source>
</reference>
<dbReference type="GO" id="GO:0009083">
    <property type="term" value="P:branched-chain amino acid catabolic process"/>
    <property type="evidence" value="ECO:0007669"/>
    <property type="project" value="TreeGrafter"/>
</dbReference>
<keyword evidence="2 4" id="KW-0560">Oxidoreductase</keyword>
<evidence type="ECO:0000256" key="1">
    <source>
        <dbReference type="ARBA" id="ARBA00001964"/>
    </source>
</evidence>
<evidence type="ECO:0000256" key="2">
    <source>
        <dbReference type="ARBA" id="ARBA00023002"/>
    </source>
</evidence>
<evidence type="ECO:0000256" key="4">
    <source>
        <dbReference type="RuleBase" id="RU365014"/>
    </source>
</evidence>
<dbReference type="SUPFAM" id="SSF52518">
    <property type="entry name" value="Thiamin diphosphate-binding fold (THDP-binding)"/>
    <property type="match status" value="1"/>
</dbReference>
<dbReference type="GO" id="GO:0003863">
    <property type="term" value="F:branched-chain 2-oxo acid dehydrogenase activity"/>
    <property type="evidence" value="ECO:0007669"/>
    <property type="project" value="UniProtKB-EC"/>
</dbReference>
<dbReference type="PANTHER" id="PTHR43380">
    <property type="entry name" value="2-OXOISOVALERATE DEHYDROGENASE SUBUNIT ALPHA, MITOCHONDRIAL"/>
    <property type="match status" value="1"/>
</dbReference>
<name>A0A2M8PGE8_9CHLR</name>
<keyword evidence="3 4" id="KW-0786">Thiamine pyrophosphate</keyword>
<evidence type="ECO:0000313" key="6">
    <source>
        <dbReference type="EMBL" id="PJF36623.1"/>
    </source>
</evidence>
<comment type="catalytic activity">
    <reaction evidence="4">
        <text>N(6)-[(R)-lipoyl]-L-lysyl-[protein] + 3-methyl-2-oxobutanoate + H(+) = N(6)-[(R)-S(8)-2-methylpropanoyldihydrolipoyl]-L-lysyl-[protein] + CO2</text>
        <dbReference type="Rhea" id="RHEA:13457"/>
        <dbReference type="Rhea" id="RHEA-COMP:10474"/>
        <dbReference type="Rhea" id="RHEA-COMP:10497"/>
        <dbReference type="ChEBI" id="CHEBI:11851"/>
        <dbReference type="ChEBI" id="CHEBI:15378"/>
        <dbReference type="ChEBI" id="CHEBI:16526"/>
        <dbReference type="ChEBI" id="CHEBI:83099"/>
        <dbReference type="ChEBI" id="CHEBI:83142"/>
        <dbReference type="EC" id="1.2.4.4"/>
    </reaction>
</comment>
<sequence>MYWYMLLARRTDERAWLLHRQGKIAFHISGMGHEATQVGAAFAIQRGVDYVAPYYRDLALCLAIGITPRDFMLSLFGKAGEITSKARQMPSHWSHKPLHILSTSSPVATQVPQAAGLAFAIKYKRENGLIDPNDASQPRLALTCLGEGSTSQGEWHEGMNWAGVHKLPFICIVQNNNYAISVPIEQQMAVSHVAERASAYGVLGVTVDGTDVLAVYNVMRAAVERAYNGEGATLIEAKCYRLTPHSSDDDDRTYRPREEVEEAKRADPILRFERHLLERGILTEALKQEYEQRVRQSVDEAQRYAENAPYPEESSLYEDVYMTT</sequence>
<comment type="cofactor">
    <cofactor evidence="1 4">
        <name>thiamine diphosphate</name>
        <dbReference type="ChEBI" id="CHEBI:58937"/>
    </cofactor>
</comment>
<dbReference type="EC" id="1.2.4.4" evidence="4"/>
<dbReference type="PANTHER" id="PTHR43380:SF1">
    <property type="entry name" value="2-OXOISOVALERATE DEHYDROGENASE SUBUNIT ALPHA, MITOCHONDRIAL"/>
    <property type="match status" value="1"/>
</dbReference>
<dbReference type="InterPro" id="IPR029061">
    <property type="entry name" value="THDP-binding"/>
</dbReference>
<dbReference type="Proteomes" id="UP000229681">
    <property type="component" value="Unassembled WGS sequence"/>
</dbReference>
<protein>
    <recommendedName>
        <fullName evidence="4">2-oxoisovalerate dehydrogenase subunit alpha</fullName>
        <ecNumber evidence="4">1.2.4.4</ecNumber>
    </recommendedName>
    <alternativeName>
        <fullName evidence="4">Branched-chain alpha-keto acid dehydrogenase E1 component alpha chain</fullName>
    </alternativeName>
</protein>
<comment type="similarity">
    <text evidence="4">Belongs to the BCKDHA family.</text>
</comment>
<comment type="caution">
    <text evidence="6">The sequence shown here is derived from an EMBL/GenBank/DDBJ whole genome shotgun (WGS) entry which is preliminary data.</text>
</comment>
<proteinExistence type="inferred from homology"/>
<accession>A0A2M8PGE8</accession>
<gene>
    <name evidence="6" type="ORF">CUN49_04490</name>
</gene>
<dbReference type="AlphaFoldDB" id="A0A2M8PGE8"/>
<dbReference type="EMBL" id="PGTM01000041">
    <property type="protein sequence ID" value="PJF36623.1"/>
    <property type="molecule type" value="Genomic_DNA"/>
</dbReference>
<dbReference type="InterPro" id="IPR050771">
    <property type="entry name" value="Alpha-ketoacid_DH_E1_comp"/>
</dbReference>
<dbReference type="CDD" id="cd02000">
    <property type="entry name" value="TPP_E1_PDC_ADC_BCADC"/>
    <property type="match status" value="1"/>
</dbReference>
<dbReference type="Pfam" id="PF00676">
    <property type="entry name" value="E1_dh"/>
    <property type="match status" value="1"/>
</dbReference>
<comment type="function">
    <text evidence="4">The branched-chain alpha-keto dehydrogenase complex catalyzes the overall conversion of alpha-keto acids to acyl-CoA and CO(2). It contains multiple copies of three enzymatic components: branched-chain alpha-keto acid decarboxylase (E1), lipoamide acyltransferase (E2) and lipoamide dehydrogenase (E3).</text>
</comment>
<organism evidence="6 7">
    <name type="scientific">Candidatus Thermofonsia Clade 1 bacterium</name>
    <dbReference type="NCBI Taxonomy" id="2364210"/>
    <lineage>
        <taxon>Bacteria</taxon>
        <taxon>Bacillati</taxon>
        <taxon>Chloroflexota</taxon>
        <taxon>Candidatus Thermofontia</taxon>
        <taxon>Candidatus Thermofonsia Clade 1</taxon>
    </lineage>
</organism>
<evidence type="ECO:0000259" key="5">
    <source>
        <dbReference type="Pfam" id="PF00676"/>
    </source>
</evidence>
<evidence type="ECO:0000313" key="7">
    <source>
        <dbReference type="Proteomes" id="UP000229681"/>
    </source>
</evidence>
<feature type="domain" description="Dehydrogenase E1 component" evidence="5">
    <location>
        <begin position="5"/>
        <end position="312"/>
    </location>
</feature>
<dbReference type="InterPro" id="IPR001017">
    <property type="entry name" value="DH_E1"/>
</dbReference>
<dbReference type="Gene3D" id="3.40.50.970">
    <property type="match status" value="1"/>
</dbReference>
<evidence type="ECO:0000256" key="3">
    <source>
        <dbReference type="ARBA" id="ARBA00023052"/>
    </source>
</evidence>